<keyword evidence="1" id="KW-0812">Transmembrane</keyword>
<keyword evidence="3" id="KW-1185">Reference proteome</keyword>
<feature type="transmembrane region" description="Helical" evidence="1">
    <location>
        <begin position="12"/>
        <end position="30"/>
    </location>
</feature>
<evidence type="ECO:0000256" key="1">
    <source>
        <dbReference type="SAM" id="Phobius"/>
    </source>
</evidence>
<keyword evidence="1" id="KW-0472">Membrane</keyword>
<evidence type="ECO:0000313" key="2">
    <source>
        <dbReference type="EMBL" id="CAG8448394.1"/>
    </source>
</evidence>
<reference evidence="2" key="1">
    <citation type="submission" date="2021-06" db="EMBL/GenBank/DDBJ databases">
        <authorList>
            <person name="Kallberg Y."/>
            <person name="Tangrot J."/>
            <person name="Rosling A."/>
        </authorList>
    </citation>
    <scope>NUCLEOTIDE SEQUENCE</scope>
    <source>
        <strain evidence="2">87-6 pot B 2015</strain>
    </source>
</reference>
<organism evidence="2 3">
    <name type="scientific">Funneliformis mosseae</name>
    <name type="common">Endomycorrhizal fungus</name>
    <name type="synonym">Glomus mosseae</name>
    <dbReference type="NCBI Taxonomy" id="27381"/>
    <lineage>
        <taxon>Eukaryota</taxon>
        <taxon>Fungi</taxon>
        <taxon>Fungi incertae sedis</taxon>
        <taxon>Mucoromycota</taxon>
        <taxon>Glomeromycotina</taxon>
        <taxon>Glomeromycetes</taxon>
        <taxon>Glomerales</taxon>
        <taxon>Glomeraceae</taxon>
        <taxon>Funneliformis</taxon>
    </lineage>
</organism>
<sequence>MQYSHSSQPFNFVFEYGLFFLIMTVFFYNLDLSKLKLRRHGFPQHITGNEKWVADFIYPNHWKSGSIIEVSHKIGLEKRTQIIIPKSKIVFLLVYVSALFILSWMWEPKSKNIECVKKSLTPELY</sequence>
<keyword evidence="1" id="KW-1133">Transmembrane helix</keyword>
<feature type="transmembrane region" description="Helical" evidence="1">
    <location>
        <begin position="89"/>
        <end position="106"/>
    </location>
</feature>
<gene>
    <name evidence="2" type="ORF">FMOSSE_LOCUS1339</name>
</gene>
<name>A0A9N8VEW7_FUNMO</name>
<protein>
    <submittedName>
        <fullName evidence="2">4694_t:CDS:1</fullName>
    </submittedName>
</protein>
<dbReference type="Proteomes" id="UP000789375">
    <property type="component" value="Unassembled WGS sequence"/>
</dbReference>
<evidence type="ECO:0000313" key="3">
    <source>
        <dbReference type="Proteomes" id="UP000789375"/>
    </source>
</evidence>
<accession>A0A9N8VEW7</accession>
<dbReference type="AlphaFoldDB" id="A0A9N8VEW7"/>
<proteinExistence type="predicted"/>
<dbReference type="EMBL" id="CAJVPP010000153">
    <property type="protein sequence ID" value="CAG8448394.1"/>
    <property type="molecule type" value="Genomic_DNA"/>
</dbReference>
<comment type="caution">
    <text evidence="2">The sequence shown here is derived from an EMBL/GenBank/DDBJ whole genome shotgun (WGS) entry which is preliminary data.</text>
</comment>